<feature type="compositionally biased region" description="Basic and acidic residues" evidence="1">
    <location>
        <begin position="1501"/>
        <end position="1515"/>
    </location>
</feature>
<feature type="compositionally biased region" description="Basic and acidic residues" evidence="1">
    <location>
        <begin position="1537"/>
        <end position="1549"/>
    </location>
</feature>
<proteinExistence type="predicted"/>
<feature type="compositionally biased region" description="Basic and acidic residues" evidence="1">
    <location>
        <begin position="1560"/>
        <end position="1582"/>
    </location>
</feature>
<feature type="compositionally biased region" description="Low complexity" evidence="1">
    <location>
        <begin position="1"/>
        <end position="28"/>
    </location>
</feature>
<feature type="non-terminal residue" evidence="2">
    <location>
        <position position="1"/>
    </location>
</feature>
<feature type="compositionally biased region" description="Low complexity" evidence="1">
    <location>
        <begin position="1479"/>
        <end position="1490"/>
    </location>
</feature>
<evidence type="ECO:0000313" key="3">
    <source>
        <dbReference type="Proteomes" id="UP001642464"/>
    </source>
</evidence>
<evidence type="ECO:0000313" key="2">
    <source>
        <dbReference type="EMBL" id="CAK9002921.1"/>
    </source>
</evidence>
<feature type="region of interest" description="Disordered" evidence="1">
    <location>
        <begin position="1613"/>
        <end position="1638"/>
    </location>
</feature>
<gene>
    <name evidence="2" type="ORF">SCF082_LOCUS7540</name>
</gene>
<dbReference type="Proteomes" id="UP001642464">
    <property type="component" value="Unassembled WGS sequence"/>
</dbReference>
<reference evidence="2 3" key="1">
    <citation type="submission" date="2024-02" db="EMBL/GenBank/DDBJ databases">
        <authorList>
            <person name="Chen Y."/>
            <person name="Shah S."/>
            <person name="Dougan E. K."/>
            <person name="Thang M."/>
            <person name="Chan C."/>
        </authorList>
    </citation>
    <scope>NUCLEOTIDE SEQUENCE [LARGE SCALE GENOMIC DNA]</scope>
</reference>
<feature type="region of interest" description="Disordered" evidence="1">
    <location>
        <begin position="1310"/>
        <end position="1441"/>
    </location>
</feature>
<feature type="region of interest" description="Disordered" evidence="1">
    <location>
        <begin position="311"/>
        <end position="334"/>
    </location>
</feature>
<feature type="compositionally biased region" description="Low complexity" evidence="1">
    <location>
        <begin position="1694"/>
        <end position="1711"/>
    </location>
</feature>
<name>A0ABP0IM44_9DINO</name>
<feature type="compositionally biased region" description="Pro residues" evidence="1">
    <location>
        <begin position="1491"/>
        <end position="1500"/>
    </location>
</feature>
<feature type="region of interest" description="Disordered" evidence="1">
    <location>
        <begin position="1685"/>
        <end position="1761"/>
    </location>
</feature>
<evidence type="ECO:0000256" key="1">
    <source>
        <dbReference type="SAM" id="MobiDB-lite"/>
    </source>
</evidence>
<organism evidence="2 3">
    <name type="scientific">Durusdinium trenchii</name>
    <dbReference type="NCBI Taxonomy" id="1381693"/>
    <lineage>
        <taxon>Eukaryota</taxon>
        <taxon>Sar</taxon>
        <taxon>Alveolata</taxon>
        <taxon>Dinophyceae</taxon>
        <taxon>Suessiales</taxon>
        <taxon>Symbiodiniaceae</taxon>
        <taxon>Durusdinium</taxon>
    </lineage>
</organism>
<comment type="caution">
    <text evidence="2">The sequence shown here is derived from an EMBL/GenBank/DDBJ whole genome shotgun (WGS) entry which is preliminary data.</text>
</comment>
<feature type="region of interest" description="Disordered" evidence="1">
    <location>
        <begin position="1"/>
        <end position="41"/>
    </location>
</feature>
<sequence length="1853" mass="200636">AREPLAAGKPAAANGSSSGGSSSARGGARTAPWQSVSEDRETLPGVVEKGKTVLVKLSLQRKQLPVVGERKAQVTQVAVNTLVGCVELLDRQRVKQIALGDEVFGWLVIVLDCAQLCGLDIELLLVKVGRELAQANLNDHLGTKLIWFLGERVAFAGPTAQTSPDAGPEDAKTAEARICHKNLSVLFRLAIVAHCFEMCSLTGARPSNQPDEWGDESVVGTLGAGLHIRSQRIKRDAVLVAMDALAKCPKDEVVCRRTAFLIHAMGNVVQHVLHRSADQGGPLVASVADLAAVLADGGKLGWLAKQVHGVGGQGPSSEAPLSGSRDRAGARPTDPWRASKVNVEIVFEFLLQRIDPLGVQGGLLAKEFLHLVHVPWNQVSEAALEDFLMQVSVQVMRCASSHLIVAMDRAHRHQEDDHIRFIQALLHVYISGIETSFKMDRHAAQRSALGVTSSSLVPVSYSTAISATVPRPAPNVPYLSRGAKHVRHMYLTLHEREMTDLVAGIALPLFRYFASTNRKRMPDNLERAVHLTFARVGSSDLHWKTIWTNGSKDVFTTDWTSSEFEVSAAVLRSAVGTVLSTRKANPLGAEMAMGIVSSLHELVRDNIGSIQQQVRQARKYHPEVAANGEYTVAMYSGRLAALLIHSLCINSNTRHMARVHASFNDSISNRLATILQILSARAGNAKLVHSLHVQSVLAWIPALAQGIGDADDTMGEACGRAFLEMVKVVAIRGSMDDDEQALLVQQRQRHQSQLQIENSVSQVDRPLSWSEAELALEERVAELDMIMLRVMEIWHTLFATGKLPKWLTNETAHCERDPKPFSPWYSKDLMLILTQAQKLKAGAAPEWFRPFAALRHVRAAKEGLEAELRTNLLPFRNFPNQFMHGSERLAYGRAGELLLPRLDMLCEVLEAYAVVWQWTRADQQRVANNPLLALGAAIVEPPSMGPSGALGSVVKSLQLIAETFVSFGCLRGRIAASYYTHEAAQVLRDAGDLWESGNALAMVANCIVGSAEADAGRRARRAHREKQSPQDGLHDSIASLFLQESVNVFDALGAEPERNRIQEILEDVTGGLDASANTGMGGSFVKPKQHAVSFYFLVGAPIPNEPNATPSIRLSPLNVARIVMRVHPGQRDGFATAETLLIERLQQGTGLGLVEGRLAWETRNEWRASETSTLATPQVSVVPKFDHIATHRNHYHQVNAQMGSAAASRCFWLRRLWPVEMEPSDGAGQPSLLRCPRNFVLLNNELDIASLPADSSGIGLDIPSRNGVEVSMDRVVLCTDQDEPLSTLVALATVKAGILSDDVPPLPELLEASPFGRPVDHDGKQLEPFPRRRQLVGHAGLTDLEQDERFPSDSDSDSDLSSPPRPPSHPPPSSTAGHKLETSSSDELEVVPPPSHEPILLGDVDKPEHASPKGNPMAGVLSEIKGAEPAKSLRSAPQVDAKEREIAAHGVFASVVDELAGHKVFRERPASSTDSVGGPARSAASSLESSGPPPPLPPKPDMLKEDIKEAVKNAVEESSPIQEVSTRDLLAAQSQPEPRESSAEIREHSNSVVSVPDATDSGREEEREVSDQEGIEGKKSGTMEHGAMEGNSGIVLANEGDPATKPELEVVNPLRKGAIGTPKMVQAPLPRGSPPVEEHEFSDWKVVGGQKLTSSDASLVASFLKDQEAWFNGYTVDRNGPKEMSLRVVGTPSGQGVVEGNVNGSESSSSSTAERKARRRPSLIASVLRPRKDSNTSSADARSRNDTEESTNGSIGNGTEHEGLVGVSNCMQLWIGKSSGGLIRRRSRSFKIAEELSLQGVQVDESSKRGVVRIIAAERAKRGENPILFQTDAPALLLATVAEMQDLIDDALV</sequence>
<feature type="region of interest" description="Disordered" evidence="1">
    <location>
        <begin position="1466"/>
        <end position="1600"/>
    </location>
</feature>
<dbReference type="EMBL" id="CAXAMM010004226">
    <property type="protein sequence ID" value="CAK9002921.1"/>
    <property type="molecule type" value="Genomic_DNA"/>
</dbReference>
<accession>A0ABP0IM44</accession>
<protein>
    <submittedName>
        <fullName evidence="2">Uncharacterized protein</fullName>
    </submittedName>
</protein>
<keyword evidence="3" id="KW-1185">Reference proteome</keyword>
<feature type="compositionally biased region" description="Pro residues" evidence="1">
    <location>
        <begin position="1363"/>
        <end position="1373"/>
    </location>
</feature>